<keyword evidence="5" id="KW-0479">Metal-binding</keyword>
<evidence type="ECO:0000256" key="7">
    <source>
        <dbReference type="ARBA" id="ARBA00022833"/>
    </source>
</evidence>
<evidence type="ECO:0000256" key="2">
    <source>
        <dbReference type="ARBA" id="ARBA00022475"/>
    </source>
</evidence>
<keyword evidence="8 12" id="KW-1133">Transmembrane helix</keyword>
<gene>
    <name evidence="14" type="ORF">M6D89_13210</name>
</gene>
<evidence type="ECO:0000256" key="8">
    <source>
        <dbReference type="ARBA" id="ARBA00022989"/>
    </source>
</evidence>
<dbReference type="EMBL" id="JAMFTH010000004">
    <property type="protein sequence ID" value="MCP8900260.1"/>
    <property type="molecule type" value="Genomic_DNA"/>
</dbReference>
<keyword evidence="4 12" id="KW-0812">Transmembrane</keyword>
<evidence type="ECO:0000256" key="4">
    <source>
        <dbReference type="ARBA" id="ARBA00022692"/>
    </source>
</evidence>
<name>A0A9X2I4L8_9GAMM</name>
<accession>A0A9X2I4L8</accession>
<keyword evidence="9" id="KW-0482">Metalloprotease</keyword>
<feature type="transmembrane region" description="Helical" evidence="12">
    <location>
        <begin position="63"/>
        <end position="89"/>
    </location>
</feature>
<keyword evidence="6" id="KW-0378">Hydrolase</keyword>
<evidence type="ECO:0000259" key="13">
    <source>
        <dbReference type="Pfam" id="PF01435"/>
    </source>
</evidence>
<feature type="transmembrane region" description="Helical" evidence="12">
    <location>
        <begin position="199"/>
        <end position="217"/>
    </location>
</feature>
<evidence type="ECO:0000256" key="1">
    <source>
        <dbReference type="ARBA" id="ARBA00001947"/>
    </source>
</evidence>
<keyword evidence="7" id="KW-0862">Zinc</keyword>
<feature type="transmembrane region" description="Helical" evidence="12">
    <location>
        <begin position="20"/>
        <end position="43"/>
    </location>
</feature>
<keyword evidence="15" id="KW-1185">Reference proteome</keyword>
<proteinExistence type="predicted"/>
<evidence type="ECO:0000256" key="9">
    <source>
        <dbReference type="ARBA" id="ARBA00023049"/>
    </source>
</evidence>
<reference evidence="14" key="2">
    <citation type="submission" date="2023-01" db="EMBL/GenBank/DDBJ databases">
        <title>Gilvimarinus xylanilyticus HB14 isolated from Caulerpa lentillifera aquaculture base in Hainan, China.</title>
        <authorList>
            <person name="Zhang Y.-J."/>
        </authorList>
    </citation>
    <scope>NUCLEOTIDE SEQUENCE</scope>
    <source>
        <strain evidence="14">HB14</strain>
    </source>
</reference>
<keyword evidence="3" id="KW-0645">Protease</keyword>
<protein>
    <submittedName>
        <fullName evidence="14">M48 family metallopeptidase</fullName>
    </submittedName>
</protein>
<dbReference type="RefSeq" id="WP_253968552.1">
    <property type="nucleotide sequence ID" value="NZ_JAMFTH010000004.1"/>
</dbReference>
<keyword evidence="10 12" id="KW-0472">Membrane</keyword>
<organism evidence="14 15">
    <name type="scientific">Gilvimarinus xylanilyticus</name>
    <dbReference type="NCBI Taxonomy" id="2944139"/>
    <lineage>
        <taxon>Bacteria</taxon>
        <taxon>Pseudomonadati</taxon>
        <taxon>Pseudomonadota</taxon>
        <taxon>Gammaproteobacteria</taxon>
        <taxon>Cellvibrionales</taxon>
        <taxon>Cellvibrionaceae</taxon>
        <taxon>Gilvimarinus</taxon>
    </lineage>
</organism>
<evidence type="ECO:0000256" key="11">
    <source>
        <dbReference type="SAM" id="MobiDB-lite"/>
    </source>
</evidence>
<dbReference type="GO" id="GO:0046872">
    <property type="term" value="F:metal ion binding"/>
    <property type="evidence" value="ECO:0007669"/>
    <property type="project" value="UniProtKB-KW"/>
</dbReference>
<evidence type="ECO:0000256" key="10">
    <source>
        <dbReference type="ARBA" id="ARBA00023136"/>
    </source>
</evidence>
<dbReference type="PANTHER" id="PTHR43221:SF2">
    <property type="entry name" value="PROTEASE HTPX HOMOLOG"/>
    <property type="match status" value="1"/>
</dbReference>
<dbReference type="Proteomes" id="UP001139319">
    <property type="component" value="Unassembled WGS sequence"/>
</dbReference>
<feature type="transmembrane region" description="Helical" evidence="12">
    <location>
        <begin position="237"/>
        <end position="258"/>
    </location>
</feature>
<comment type="caution">
    <text evidence="14">The sequence shown here is derived from an EMBL/GenBank/DDBJ whole genome shotgun (WGS) entry which is preliminary data.</text>
</comment>
<dbReference type="AlphaFoldDB" id="A0A9X2I4L8"/>
<evidence type="ECO:0000256" key="5">
    <source>
        <dbReference type="ARBA" id="ARBA00022723"/>
    </source>
</evidence>
<dbReference type="InterPro" id="IPR001915">
    <property type="entry name" value="Peptidase_M48"/>
</dbReference>
<dbReference type="Gene3D" id="3.30.2010.10">
    <property type="entry name" value="Metalloproteases ('zincins'), catalytic domain"/>
    <property type="match status" value="1"/>
</dbReference>
<dbReference type="PANTHER" id="PTHR43221">
    <property type="entry name" value="PROTEASE HTPX"/>
    <property type="match status" value="1"/>
</dbReference>
<comment type="cofactor">
    <cofactor evidence="1">
        <name>Zn(2+)</name>
        <dbReference type="ChEBI" id="CHEBI:29105"/>
    </cofactor>
</comment>
<dbReference type="CDD" id="cd07340">
    <property type="entry name" value="M48B_Htpx_like"/>
    <property type="match status" value="1"/>
</dbReference>
<evidence type="ECO:0000313" key="15">
    <source>
        <dbReference type="Proteomes" id="UP001139319"/>
    </source>
</evidence>
<dbReference type="GO" id="GO:0004222">
    <property type="term" value="F:metalloendopeptidase activity"/>
    <property type="evidence" value="ECO:0007669"/>
    <property type="project" value="InterPro"/>
</dbReference>
<dbReference type="Pfam" id="PF01435">
    <property type="entry name" value="Peptidase_M48"/>
    <property type="match status" value="1"/>
</dbReference>
<evidence type="ECO:0000256" key="6">
    <source>
        <dbReference type="ARBA" id="ARBA00022801"/>
    </source>
</evidence>
<evidence type="ECO:0000256" key="12">
    <source>
        <dbReference type="SAM" id="Phobius"/>
    </source>
</evidence>
<dbReference type="GO" id="GO:0006508">
    <property type="term" value="P:proteolysis"/>
    <property type="evidence" value="ECO:0007669"/>
    <property type="project" value="UniProtKB-KW"/>
</dbReference>
<evidence type="ECO:0000256" key="3">
    <source>
        <dbReference type="ARBA" id="ARBA00022670"/>
    </source>
</evidence>
<evidence type="ECO:0000313" key="14">
    <source>
        <dbReference type="EMBL" id="MCP8900260.1"/>
    </source>
</evidence>
<feature type="region of interest" description="Disordered" evidence="11">
    <location>
        <begin position="342"/>
        <end position="368"/>
    </location>
</feature>
<sequence length="643" mass="69923">MDFFQQQDLARRNTRKLVGLLLLAILSLVAVTTALFIFVTYYLQTGNSQFQMQAAGLSLWQKIGMLIDWQTMSGIALVVMTVVFLGGVYKYLQLKRGGRAVAEALGGRLINTETRDFHERQLLNVVEEMAIASGTQVPPVYVMEESAINAFAAGHTPQDAVIGVTRGCIESLNRDELQGVIAHEFSHIFHGDMRLNMRLVALLNGILLLGLIGHFMMRGAAYRSIGRSSRDNSQAAIVGIGLALMIIGYAGTFFGNIIKAAVSRQREFLADASAVQFTRDNNGIAGALKKIGASSAGSKLEAEHSAEFSHMYFGQGVKTAFSGLMATHPPLGERITRIQPDWDGSYETVTRDETPQEQETASEQSDPPDHLMKAAILAGAFGHIGQPTTGHLNAAQKILAQIPEALRAAAHESYGARAIIFGLLLDNDAGIREQQWDLLQQHYAAAELTQLKATALASAKLDTDLRLPLIELATPALKELSDSQQATFLAAIDALIEADRKTSLSEWIIRRLISHPLSDNQDFSRNLNLRQQRNECATLLSLLALAGNTAQTAREQAFSAAAQALRLGELTLLTGKELSITQLDTAIDKLQKVKPLQKPALLKAMSLCIEQDGVVTSREAELLRTIATCLDCPVPPLSGEYQG</sequence>
<dbReference type="InterPro" id="IPR050083">
    <property type="entry name" value="HtpX_protease"/>
</dbReference>
<keyword evidence="2" id="KW-1003">Cell membrane</keyword>
<feature type="domain" description="Peptidase M48" evidence="13">
    <location>
        <begin position="119"/>
        <end position="339"/>
    </location>
</feature>
<reference evidence="14" key="1">
    <citation type="submission" date="2022-05" db="EMBL/GenBank/DDBJ databases">
        <authorList>
            <person name="Sun H.-N."/>
        </authorList>
    </citation>
    <scope>NUCLEOTIDE SEQUENCE</scope>
    <source>
        <strain evidence="14">HB14</strain>
    </source>
</reference>